<sequence>MTLCSLTLSAQSQVYELHPAVGDTIDKLEIRKYFLFSDYLGDSIDYVIIRQNKDLFTLEGISGGTEAINIPISKDEILLQKEQVEKLSSYFSAVSEKDSANFEAFPHKASMGDSVNISNFDLNITPEFIKSVKKDMRRKFWEEKRKEIDSNRKKGMIF</sequence>
<protein>
    <submittedName>
        <fullName evidence="1">Uncharacterized protein</fullName>
    </submittedName>
</protein>
<dbReference type="Proteomes" id="UP000265926">
    <property type="component" value="Unassembled WGS sequence"/>
</dbReference>
<reference evidence="1 2" key="1">
    <citation type="submission" date="2018-08" db="EMBL/GenBank/DDBJ databases">
        <title>Pallidiluteibacterium maritimus gen. nov., sp. nov., isolated from coastal sediment.</title>
        <authorList>
            <person name="Zhou L.Y."/>
        </authorList>
    </citation>
    <scope>NUCLEOTIDE SEQUENCE [LARGE SCALE GENOMIC DNA]</scope>
    <source>
        <strain evidence="1 2">XSD2</strain>
    </source>
</reference>
<comment type="caution">
    <text evidence="1">The sequence shown here is derived from an EMBL/GenBank/DDBJ whole genome shotgun (WGS) entry which is preliminary data.</text>
</comment>
<dbReference type="EMBL" id="QWGR01000002">
    <property type="protein sequence ID" value="RIJ50179.1"/>
    <property type="molecule type" value="Genomic_DNA"/>
</dbReference>
<accession>A0A399T4Z4</accession>
<evidence type="ECO:0000313" key="1">
    <source>
        <dbReference type="EMBL" id="RIJ50179.1"/>
    </source>
</evidence>
<keyword evidence="2" id="KW-1185">Reference proteome</keyword>
<proteinExistence type="predicted"/>
<evidence type="ECO:0000313" key="2">
    <source>
        <dbReference type="Proteomes" id="UP000265926"/>
    </source>
</evidence>
<organism evidence="1 2">
    <name type="scientific">Maribellus luteus</name>
    <dbReference type="NCBI Taxonomy" id="2305463"/>
    <lineage>
        <taxon>Bacteria</taxon>
        <taxon>Pseudomonadati</taxon>
        <taxon>Bacteroidota</taxon>
        <taxon>Bacteroidia</taxon>
        <taxon>Marinilabiliales</taxon>
        <taxon>Prolixibacteraceae</taxon>
        <taxon>Maribellus</taxon>
    </lineage>
</organism>
<gene>
    <name evidence="1" type="ORF">D1614_05390</name>
</gene>
<name>A0A399T4Z4_9BACT</name>
<dbReference type="AlphaFoldDB" id="A0A399T4Z4"/>